<accession>A0AAV5VDN4</accession>
<evidence type="ECO:0000313" key="2">
    <source>
        <dbReference type="EMBL" id="GMT17388.1"/>
    </source>
</evidence>
<protein>
    <submittedName>
        <fullName evidence="2">Uncharacterized protein</fullName>
    </submittedName>
</protein>
<feature type="transmembrane region" description="Helical" evidence="1">
    <location>
        <begin position="6"/>
        <end position="25"/>
    </location>
</feature>
<comment type="caution">
    <text evidence="2">The sequence shown here is derived from an EMBL/GenBank/DDBJ whole genome shotgun (WGS) entry which is preliminary data.</text>
</comment>
<dbReference type="EMBL" id="BTSY01000003">
    <property type="protein sequence ID" value="GMT17388.1"/>
    <property type="molecule type" value="Genomic_DNA"/>
</dbReference>
<reference evidence="2" key="1">
    <citation type="submission" date="2023-10" db="EMBL/GenBank/DDBJ databases">
        <title>Genome assembly of Pristionchus species.</title>
        <authorList>
            <person name="Yoshida K."/>
            <person name="Sommer R.J."/>
        </authorList>
    </citation>
    <scope>NUCLEOTIDE SEQUENCE</scope>
    <source>
        <strain evidence="2">RS5133</strain>
    </source>
</reference>
<organism evidence="2 3">
    <name type="scientific">Pristionchus fissidentatus</name>
    <dbReference type="NCBI Taxonomy" id="1538716"/>
    <lineage>
        <taxon>Eukaryota</taxon>
        <taxon>Metazoa</taxon>
        <taxon>Ecdysozoa</taxon>
        <taxon>Nematoda</taxon>
        <taxon>Chromadorea</taxon>
        <taxon>Rhabditida</taxon>
        <taxon>Rhabditina</taxon>
        <taxon>Diplogasteromorpha</taxon>
        <taxon>Diplogasteroidea</taxon>
        <taxon>Neodiplogasteridae</taxon>
        <taxon>Pristionchus</taxon>
    </lineage>
</organism>
<keyword evidence="1" id="KW-0472">Membrane</keyword>
<evidence type="ECO:0000313" key="3">
    <source>
        <dbReference type="Proteomes" id="UP001432322"/>
    </source>
</evidence>
<evidence type="ECO:0000256" key="1">
    <source>
        <dbReference type="SAM" id="Phobius"/>
    </source>
</evidence>
<keyword evidence="1" id="KW-0812">Transmembrane</keyword>
<sequence>KERRHSANFLGHASAVVILILAFFLRKTFSRLVLLKAFYDLVWLCILFFISSAKFFVIYRLAVLVFQIFFYWRAAEREKYLRPYLLEAHVLNEKMKDNFYKQMGANHSLVT</sequence>
<feature type="non-terminal residue" evidence="2">
    <location>
        <position position="1"/>
    </location>
</feature>
<feature type="non-terminal residue" evidence="2">
    <location>
        <position position="111"/>
    </location>
</feature>
<keyword evidence="3" id="KW-1185">Reference proteome</keyword>
<dbReference type="AlphaFoldDB" id="A0AAV5VDN4"/>
<name>A0AAV5VDN4_9BILA</name>
<dbReference type="Proteomes" id="UP001432322">
    <property type="component" value="Unassembled WGS sequence"/>
</dbReference>
<gene>
    <name evidence="2" type="ORF">PFISCL1PPCAC_8685</name>
</gene>
<proteinExistence type="predicted"/>
<keyword evidence="1" id="KW-1133">Transmembrane helix</keyword>